<evidence type="ECO:0000313" key="2">
    <source>
        <dbReference type="Proteomes" id="UP000214646"/>
    </source>
</evidence>
<keyword evidence="2" id="KW-1185">Reference proteome</keyword>
<reference evidence="2" key="1">
    <citation type="submission" date="2017-06" db="EMBL/GenBank/DDBJ databases">
        <title>Genome analysis of Fimbriiglobus ruber SP5, the first member of the order Planctomycetales with confirmed chitinolytic capability.</title>
        <authorList>
            <person name="Ravin N.V."/>
            <person name="Rakitin A.L."/>
            <person name="Ivanova A.A."/>
            <person name="Beletsky A.V."/>
            <person name="Kulichevskaya I.S."/>
            <person name="Mardanov A.V."/>
            <person name="Dedysh S.N."/>
        </authorList>
    </citation>
    <scope>NUCLEOTIDE SEQUENCE [LARGE SCALE GENOMIC DNA]</scope>
    <source>
        <strain evidence="2">SP5</strain>
    </source>
</reference>
<gene>
    <name evidence="1" type="ORF">FRUB_00958</name>
</gene>
<dbReference type="AlphaFoldDB" id="A0A225ED67"/>
<accession>A0A225ED67</accession>
<sequence length="438" mass="47650">MLPDADRELIAAAVDAELTPAQEQSFRRLLSQSAEAVALFQQLQAHSRRLRALRRIPAPSSMQATVATRIRSLPKAVPAASRPIVVSAPVEQLTPVSVPSRSARRVGWLPYAIAASALLAVTSGSFWFASRDSREAAEVVEVHRLPKVTEHNTDRAVASAKRTTKQEPEVISTPRVAVAERPVETPSVVAVVEAAPSPRPYGIGDVIGSGSFSDQQEFSTVTVRLPLLVSIVDGDREDIRVKVLDNLSRDHAFRLDLFTRDPHRAAEVFQAAANAAGIKVVVDATAQERMAKKVPSAWVVFVESLSAEDIAKLFAQLAIQTRGDKSLPFGTAHLFPAKLTEQKELRELLGVDPGLWKRPKVAPAGSRAISSNTVDQLTAALNKKDKQSPEKSAVLLTYLPVGGRVPPQMSKEVKQFLERREERKATTIPLMIVIRPVG</sequence>
<proteinExistence type="predicted"/>
<organism evidence="1 2">
    <name type="scientific">Fimbriiglobus ruber</name>
    <dbReference type="NCBI Taxonomy" id="1908690"/>
    <lineage>
        <taxon>Bacteria</taxon>
        <taxon>Pseudomonadati</taxon>
        <taxon>Planctomycetota</taxon>
        <taxon>Planctomycetia</taxon>
        <taxon>Gemmatales</taxon>
        <taxon>Gemmataceae</taxon>
        <taxon>Fimbriiglobus</taxon>
    </lineage>
</organism>
<dbReference type="EMBL" id="NIDE01000001">
    <property type="protein sequence ID" value="OWK47259.1"/>
    <property type="molecule type" value="Genomic_DNA"/>
</dbReference>
<dbReference type="RefSeq" id="WP_088252386.1">
    <property type="nucleotide sequence ID" value="NZ_NIDE01000001.1"/>
</dbReference>
<dbReference type="OrthoDB" id="272595at2"/>
<comment type="caution">
    <text evidence="1">The sequence shown here is derived from an EMBL/GenBank/DDBJ whole genome shotgun (WGS) entry which is preliminary data.</text>
</comment>
<protein>
    <submittedName>
        <fullName evidence="1">Uncharacterized protein</fullName>
    </submittedName>
</protein>
<evidence type="ECO:0000313" key="1">
    <source>
        <dbReference type="EMBL" id="OWK47259.1"/>
    </source>
</evidence>
<name>A0A225ED67_9BACT</name>
<dbReference type="Proteomes" id="UP000214646">
    <property type="component" value="Unassembled WGS sequence"/>
</dbReference>